<sequence length="177" mass="19753">MSTSEDAWLWETPEDVDVAVAVRDFAKAARLIARSRRRLAQLLPSDASSEHQQPQQTQVSAAAIGLTKLRDRVEARAANLCTVLQEELTRAADRHTPNQLISGIEMEVCATLERLRLSNSFHSVLSYHFLNREFIISVPQRRGEENTTSFGSIFNANQAELCSSTLLGRTVLSPFDL</sequence>
<evidence type="ECO:0000313" key="1">
    <source>
        <dbReference type="EMBL" id="VDM37494.1"/>
    </source>
</evidence>
<accession>A0A0R3XDL6</accession>
<dbReference type="EMBL" id="UYWX01025997">
    <property type="protein sequence ID" value="VDM37494.1"/>
    <property type="molecule type" value="Genomic_DNA"/>
</dbReference>
<proteinExistence type="predicted"/>
<name>A0A0R3XDL6_HYDTA</name>
<dbReference type="InterPro" id="IPR042561">
    <property type="entry name" value="Exo84_C_1"/>
</dbReference>
<protein>
    <submittedName>
        <fullName evidence="1 3">Uncharacterized protein</fullName>
    </submittedName>
</protein>
<dbReference type="Proteomes" id="UP000274429">
    <property type="component" value="Unassembled WGS sequence"/>
</dbReference>
<gene>
    <name evidence="1" type="ORF">TTAC_LOCUS11627</name>
</gene>
<keyword evidence="2" id="KW-1185">Reference proteome</keyword>
<dbReference type="STRING" id="6205.A0A0R3XDL6"/>
<evidence type="ECO:0000313" key="2">
    <source>
        <dbReference type="Proteomes" id="UP000274429"/>
    </source>
</evidence>
<organism evidence="3">
    <name type="scientific">Hydatigena taeniaeformis</name>
    <name type="common">Feline tapeworm</name>
    <name type="synonym">Taenia taeniaeformis</name>
    <dbReference type="NCBI Taxonomy" id="6205"/>
    <lineage>
        <taxon>Eukaryota</taxon>
        <taxon>Metazoa</taxon>
        <taxon>Spiralia</taxon>
        <taxon>Lophotrochozoa</taxon>
        <taxon>Platyhelminthes</taxon>
        <taxon>Cestoda</taxon>
        <taxon>Eucestoda</taxon>
        <taxon>Cyclophyllidea</taxon>
        <taxon>Taeniidae</taxon>
        <taxon>Hydatigera</taxon>
    </lineage>
</organism>
<dbReference type="SUPFAM" id="SSF74788">
    <property type="entry name" value="Cullin repeat-like"/>
    <property type="match status" value="1"/>
</dbReference>
<dbReference type="Gene3D" id="1.20.58.1210">
    <property type="entry name" value="Exo84p, N-terminal helical domain"/>
    <property type="match status" value="1"/>
</dbReference>
<reference evidence="1 2" key="2">
    <citation type="submission" date="2018-11" db="EMBL/GenBank/DDBJ databases">
        <authorList>
            <consortium name="Pathogen Informatics"/>
        </authorList>
    </citation>
    <scope>NUCLEOTIDE SEQUENCE [LARGE SCALE GENOMIC DNA]</scope>
</reference>
<evidence type="ECO:0000313" key="3">
    <source>
        <dbReference type="WBParaSite" id="TTAC_0001164301-mRNA-1"/>
    </source>
</evidence>
<dbReference type="InterPro" id="IPR016159">
    <property type="entry name" value="Cullin_repeat-like_dom_sf"/>
</dbReference>
<dbReference type="WBParaSite" id="TTAC_0001164301-mRNA-1">
    <property type="protein sequence ID" value="TTAC_0001164301-mRNA-1"/>
    <property type="gene ID" value="TTAC_0001164301"/>
</dbReference>
<reference evidence="3" key="1">
    <citation type="submission" date="2017-02" db="UniProtKB">
        <authorList>
            <consortium name="WormBaseParasite"/>
        </authorList>
    </citation>
    <scope>IDENTIFICATION</scope>
</reference>
<dbReference type="AlphaFoldDB" id="A0A0R3XDL6"/>